<dbReference type="InterPro" id="IPR036770">
    <property type="entry name" value="Ankyrin_rpt-contain_sf"/>
</dbReference>
<protein>
    <submittedName>
        <fullName evidence="6">Ankyrin repeat and sterile alpha motif domain-containing protein 1B</fullName>
    </submittedName>
</protein>
<dbReference type="EMBL" id="CAMXCT030001802">
    <property type="protein sequence ID" value="CAL4780529.1"/>
    <property type="molecule type" value="Genomic_DNA"/>
</dbReference>
<dbReference type="EMBL" id="CAMXCT010001802">
    <property type="protein sequence ID" value="CAI3993217.1"/>
    <property type="molecule type" value="Genomic_DNA"/>
</dbReference>
<evidence type="ECO:0000313" key="6">
    <source>
        <dbReference type="EMBL" id="CAL4780529.1"/>
    </source>
</evidence>
<keyword evidence="7" id="KW-1185">Reference proteome</keyword>
<dbReference type="EMBL" id="CAMXCT020001802">
    <property type="protein sequence ID" value="CAL1146592.1"/>
    <property type="molecule type" value="Genomic_DNA"/>
</dbReference>
<keyword evidence="2 3" id="KW-0040">ANK repeat</keyword>
<evidence type="ECO:0000256" key="1">
    <source>
        <dbReference type="ARBA" id="ARBA00022737"/>
    </source>
</evidence>
<dbReference type="PROSITE" id="PS50088">
    <property type="entry name" value="ANK_REPEAT"/>
    <property type="match status" value="1"/>
</dbReference>
<dbReference type="SUPFAM" id="SSF48403">
    <property type="entry name" value="Ankyrin repeat"/>
    <property type="match status" value="1"/>
</dbReference>
<reference evidence="4" key="1">
    <citation type="submission" date="2022-10" db="EMBL/GenBank/DDBJ databases">
        <authorList>
            <person name="Chen Y."/>
            <person name="Dougan E. K."/>
            <person name="Chan C."/>
            <person name="Rhodes N."/>
            <person name="Thang M."/>
        </authorList>
    </citation>
    <scope>NUCLEOTIDE SEQUENCE</scope>
</reference>
<reference evidence="5" key="2">
    <citation type="submission" date="2024-04" db="EMBL/GenBank/DDBJ databases">
        <authorList>
            <person name="Chen Y."/>
            <person name="Shah S."/>
            <person name="Dougan E. K."/>
            <person name="Thang M."/>
            <person name="Chan C."/>
        </authorList>
    </citation>
    <scope>NUCLEOTIDE SEQUENCE [LARGE SCALE GENOMIC DNA]</scope>
</reference>
<dbReference type="InterPro" id="IPR002110">
    <property type="entry name" value="Ankyrin_rpt"/>
</dbReference>
<sequence length="872" mass="95141">MALECGMWHWHVEADLRFGHARDAQRMKFRGRLCRECGSSDSVPAMQWALPPAAFCRVLCYIAQVLHYAAGLLHQLLVMPCIVIFRSGNGRADIVSLAIEQVISLLSSQDEKGTALHEACRNGHVDVVRLLLLRGAPPDVHDANGKAPFQVALAECPAAKFDQLRAAFEAELFKRCATGDTAGAESLARGGLDLKEATQAGYSPWAWASLFDATATAERMEAIANGQVDLNGTACEEGEPSDEPEEELQDSVCEIGEISAPDLLLWPPVTAFSLNADVFLSLGESLQVEVRIPPLDMPAASMLFEKLQHCLQAVAPVGEFLPKAPVLVPVLQSPCDCSEAAETTHSTVDLWLDASMNGFQVKLAGDVPGRVQLMGGSLWALSQAVEQLRQLLLLHRRPSLDSARLPALCLRGPERQSSVLMDLWSLSCDEQSNALQQLARWQIRRFWVPVPVSFGHSWLQDVFEARRTCTKIGAELVPVIRPEQENLVTALAQFQGCRTVGLQLPSLNSRSAEQCSTVWPILRSAGLEVRLMAMLSLEDLSRSKALQQVNQLCKDLNGRHGPAARTGLLLECSIENSKAWDIEEEAVKIGFAHGISVGIVIRSVGNLLPAHVWHAPSSRASIRATALWQRIRSISQVCGLTGCSGFSTVMEVPVFGAPWAGCGTAWRPSWCLLSGFFAAGLAAPEAQVDTPRLLQLLPGQFFGDASASDLAQELWNAESTLNEDFLRSLLALLSGELPRLDAEGISNANAWYAYLSDRRQRLRSFLEGHPSKAEFQDVLPGSALLLASALVGIEWLRFACRVFLLLAKHASSKTGSEKLRSALQALPPAKQSDVRNGFLALLHRTIHGLVDLPENGWWEEGDEDADSTTQVR</sequence>
<dbReference type="Gene3D" id="1.25.40.20">
    <property type="entry name" value="Ankyrin repeat-containing domain"/>
    <property type="match status" value="1"/>
</dbReference>
<dbReference type="Pfam" id="PF13857">
    <property type="entry name" value="Ank_5"/>
    <property type="match status" value="1"/>
</dbReference>
<proteinExistence type="predicted"/>
<dbReference type="Proteomes" id="UP001152797">
    <property type="component" value="Unassembled WGS sequence"/>
</dbReference>
<evidence type="ECO:0000256" key="3">
    <source>
        <dbReference type="PROSITE-ProRule" id="PRU00023"/>
    </source>
</evidence>
<feature type="repeat" description="ANK" evidence="3">
    <location>
        <begin position="111"/>
        <end position="143"/>
    </location>
</feature>
<comment type="caution">
    <text evidence="4">The sequence shown here is derived from an EMBL/GenBank/DDBJ whole genome shotgun (WGS) entry which is preliminary data.</text>
</comment>
<name>A0A9P1G0Q0_9DINO</name>
<dbReference type="AlphaFoldDB" id="A0A9P1G0Q0"/>
<accession>A0A9P1G0Q0</accession>
<evidence type="ECO:0000313" key="5">
    <source>
        <dbReference type="EMBL" id="CAL1146592.1"/>
    </source>
</evidence>
<keyword evidence="1" id="KW-0677">Repeat</keyword>
<dbReference type="SMART" id="SM00248">
    <property type="entry name" value="ANK"/>
    <property type="match status" value="1"/>
</dbReference>
<dbReference type="PANTHER" id="PTHR24178">
    <property type="entry name" value="MOLTING PROTEIN MLT-4"/>
    <property type="match status" value="1"/>
</dbReference>
<evidence type="ECO:0000313" key="4">
    <source>
        <dbReference type="EMBL" id="CAI3993217.1"/>
    </source>
</evidence>
<gene>
    <name evidence="4" type="ORF">C1SCF055_LOCUS19987</name>
</gene>
<dbReference type="OrthoDB" id="438837at2759"/>
<organism evidence="4">
    <name type="scientific">Cladocopium goreaui</name>
    <dbReference type="NCBI Taxonomy" id="2562237"/>
    <lineage>
        <taxon>Eukaryota</taxon>
        <taxon>Sar</taxon>
        <taxon>Alveolata</taxon>
        <taxon>Dinophyceae</taxon>
        <taxon>Suessiales</taxon>
        <taxon>Symbiodiniaceae</taxon>
        <taxon>Cladocopium</taxon>
    </lineage>
</organism>
<dbReference type="PROSITE" id="PS50297">
    <property type="entry name" value="ANK_REP_REGION"/>
    <property type="match status" value="1"/>
</dbReference>
<evidence type="ECO:0000313" key="7">
    <source>
        <dbReference type="Proteomes" id="UP001152797"/>
    </source>
</evidence>
<evidence type="ECO:0000256" key="2">
    <source>
        <dbReference type="ARBA" id="ARBA00023043"/>
    </source>
</evidence>